<comment type="pathway">
    <text evidence="2">Quinol/quinone metabolism; menaquinone biosynthesis.</text>
</comment>
<accession>A0ABQ6MR68</accession>
<keyword evidence="5 8" id="KW-0812">Transmembrane</keyword>
<evidence type="ECO:0000256" key="9">
    <source>
        <dbReference type="SAM" id="SignalP"/>
    </source>
</evidence>
<dbReference type="Gene3D" id="1.10.357.140">
    <property type="entry name" value="UbiA prenyltransferase"/>
    <property type="match status" value="1"/>
</dbReference>
<dbReference type="Proteomes" id="UP001165060">
    <property type="component" value="Unassembled WGS sequence"/>
</dbReference>
<dbReference type="PANTHER" id="PTHR13929">
    <property type="entry name" value="1,4-DIHYDROXY-2-NAPHTHOATE OCTAPRENYLTRANSFERASE"/>
    <property type="match status" value="1"/>
</dbReference>
<proteinExistence type="predicted"/>
<evidence type="ECO:0000256" key="4">
    <source>
        <dbReference type="ARBA" id="ARBA00022679"/>
    </source>
</evidence>
<dbReference type="InterPro" id="IPR000537">
    <property type="entry name" value="UbiA_prenyltransferase"/>
</dbReference>
<keyword evidence="11" id="KW-1185">Reference proteome</keyword>
<dbReference type="Pfam" id="PF01040">
    <property type="entry name" value="UbiA"/>
    <property type="match status" value="1"/>
</dbReference>
<evidence type="ECO:0000256" key="7">
    <source>
        <dbReference type="ARBA" id="ARBA00023136"/>
    </source>
</evidence>
<dbReference type="EMBL" id="BRYB01004421">
    <property type="protein sequence ID" value="GMI30664.1"/>
    <property type="molecule type" value="Genomic_DNA"/>
</dbReference>
<dbReference type="PANTHER" id="PTHR13929:SF0">
    <property type="entry name" value="UBIA PRENYLTRANSFERASE DOMAIN-CONTAINING PROTEIN 1"/>
    <property type="match status" value="1"/>
</dbReference>
<comment type="caution">
    <text evidence="10">The sequence shown here is derived from an EMBL/GenBank/DDBJ whole genome shotgun (WGS) entry which is preliminary data.</text>
</comment>
<organism evidence="10 11">
    <name type="scientific">Tetraparma gracilis</name>
    <dbReference type="NCBI Taxonomy" id="2962635"/>
    <lineage>
        <taxon>Eukaryota</taxon>
        <taxon>Sar</taxon>
        <taxon>Stramenopiles</taxon>
        <taxon>Ochrophyta</taxon>
        <taxon>Bolidophyceae</taxon>
        <taxon>Parmales</taxon>
        <taxon>Triparmaceae</taxon>
        <taxon>Tetraparma</taxon>
    </lineage>
</organism>
<protein>
    <recommendedName>
        <fullName evidence="12">UbiA prenyltransferase</fullName>
    </recommendedName>
</protein>
<evidence type="ECO:0008006" key="12">
    <source>
        <dbReference type="Google" id="ProtNLM"/>
    </source>
</evidence>
<keyword evidence="3" id="KW-0474">Menaquinone biosynthesis</keyword>
<evidence type="ECO:0000256" key="2">
    <source>
        <dbReference type="ARBA" id="ARBA00004863"/>
    </source>
</evidence>
<evidence type="ECO:0000256" key="6">
    <source>
        <dbReference type="ARBA" id="ARBA00022989"/>
    </source>
</evidence>
<feature type="signal peptide" evidence="9">
    <location>
        <begin position="1"/>
        <end position="28"/>
    </location>
</feature>
<evidence type="ECO:0000313" key="11">
    <source>
        <dbReference type="Proteomes" id="UP001165060"/>
    </source>
</evidence>
<feature type="transmembrane region" description="Helical" evidence="8">
    <location>
        <begin position="165"/>
        <end position="181"/>
    </location>
</feature>
<feature type="transmembrane region" description="Helical" evidence="8">
    <location>
        <begin position="214"/>
        <end position="235"/>
    </location>
</feature>
<evidence type="ECO:0000256" key="3">
    <source>
        <dbReference type="ARBA" id="ARBA00022428"/>
    </source>
</evidence>
<dbReference type="InterPro" id="IPR044878">
    <property type="entry name" value="UbiA_sf"/>
</dbReference>
<keyword evidence="7 8" id="KW-0472">Membrane</keyword>
<dbReference type="InterPro" id="IPR026046">
    <property type="entry name" value="UBIAD1"/>
</dbReference>
<evidence type="ECO:0000313" key="10">
    <source>
        <dbReference type="EMBL" id="GMI30664.1"/>
    </source>
</evidence>
<keyword evidence="4" id="KW-0808">Transferase</keyword>
<evidence type="ECO:0000256" key="5">
    <source>
        <dbReference type="ARBA" id="ARBA00022692"/>
    </source>
</evidence>
<evidence type="ECO:0000256" key="1">
    <source>
        <dbReference type="ARBA" id="ARBA00004141"/>
    </source>
</evidence>
<dbReference type="CDD" id="cd13962">
    <property type="entry name" value="PT_UbiA_UBIAD1"/>
    <property type="match status" value="1"/>
</dbReference>
<sequence>MLPYLLALRPWSFTASLVPLLLCAVSSATPPLPSLLLSCLSVLAAQSAGNLVNTSRDFSNNVDDPKLKGGDRTLVDKTISPSAVATMSLVFGVLSLLLDFSSSYLSPPPLPSPYPLNPVHLAGLSLAVLYTAGPLPLKYNALGDLTVLLSFGLLLPLYISPSPPLPLLLPGALLTVAILQGNNHRDLESDRAAGVRTLATLLGPRLSGGYYRCLLFLSYLLPLFFLLAPGSFGLASLPAPAVRGCALGALLTLPLAKPTLDGMEGKGKKDLDEDTAKLHTAHGVAGIVGFVAGGYFGA</sequence>
<reference evidence="10 11" key="1">
    <citation type="journal article" date="2023" name="Commun. Biol.">
        <title>Genome analysis of Parmales, the sister group of diatoms, reveals the evolutionary specialization of diatoms from phago-mixotrophs to photoautotrophs.</title>
        <authorList>
            <person name="Ban H."/>
            <person name="Sato S."/>
            <person name="Yoshikawa S."/>
            <person name="Yamada K."/>
            <person name="Nakamura Y."/>
            <person name="Ichinomiya M."/>
            <person name="Sato N."/>
            <person name="Blanc-Mathieu R."/>
            <person name="Endo H."/>
            <person name="Kuwata A."/>
            <person name="Ogata H."/>
        </authorList>
    </citation>
    <scope>NUCLEOTIDE SEQUENCE [LARGE SCALE GENOMIC DNA]</scope>
</reference>
<evidence type="ECO:0000256" key="8">
    <source>
        <dbReference type="SAM" id="Phobius"/>
    </source>
</evidence>
<gene>
    <name evidence="10" type="ORF">TeGR_g12295</name>
</gene>
<name>A0ABQ6MR68_9STRA</name>
<feature type="chain" id="PRO_5047046627" description="UbiA prenyltransferase" evidence="9">
    <location>
        <begin position="29"/>
        <end position="298"/>
    </location>
</feature>
<comment type="subcellular location">
    <subcellularLocation>
        <location evidence="1">Membrane</location>
        <topology evidence="1">Multi-pass membrane protein</topology>
    </subcellularLocation>
</comment>
<dbReference type="PIRSF" id="PIRSF005355">
    <property type="entry name" value="UBIAD1"/>
    <property type="match status" value="1"/>
</dbReference>
<keyword evidence="9" id="KW-0732">Signal</keyword>
<keyword evidence="6 8" id="KW-1133">Transmembrane helix</keyword>